<keyword evidence="3" id="KW-1185">Reference proteome</keyword>
<feature type="chain" id="PRO_5015154665" evidence="1">
    <location>
        <begin position="24"/>
        <end position="163"/>
    </location>
</feature>
<evidence type="ECO:0000313" key="2">
    <source>
        <dbReference type="EMBL" id="PRW58475.1"/>
    </source>
</evidence>
<dbReference type="Proteomes" id="UP000239899">
    <property type="component" value="Unassembled WGS sequence"/>
</dbReference>
<evidence type="ECO:0000256" key="1">
    <source>
        <dbReference type="SAM" id="SignalP"/>
    </source>
</evidence>
<keyword evidence="1" id="KW-0732">Signal</keyword>
<feature type="signal peptide" evidence="1">
    <location>
        <begin position="1"/>
        <end position="23"/>
    </location>
</feature>
<proteinExistence type="predicted"/>
<comment type="caution">
    <text evidence="2">The sequence shown here is derived from an EMBL/GenBank/DDBJ whole genome shotgun (WGS) entry which is preliminary data.</text>
</comment>
<sequence>MAKSVCLMAALAVALAMVPAAHAHTYFKSDLVPFGAGLQSQPGASAVLDFLTHGGEAFWTLNITGVVNATAAKIVYGNPKVFGDSVVTYLNITADGGEPLSGDADFEGIFAPENFTSSYNWTMDGLMANAGLGHLWAIITDTAPYKNTILAAPLEWYEPEGHH</sequence>
<reference evidence="2 3" key="1">
    <citation type="journal article" date="2018" name="Plant J.">
        <title>Genome sequences of Chlorella sorokiniana UTEX 1602 and Micractinium conductrix SAG 241.80: implications to maltose excretion by a green alga.</title>
        <authorList>
            <person name="Arriola M.B."/>
            <person name="Velmurugan N."/>
            <person name="Zhang Y."/>
            <person name="Plunkett M.H."/>
            <person name="Hondzo H."/>
            <person name="Barney B.M."/>
        </authorList>
    </citation>
    <scope>NUCLEOTIDE SEQUENCE [LARGE SCALE GENOMIC DNA]</scope>
    <source>
        <strain evidence="3">UTEX 1602</strain>
    </source>
</reference>
<gene>
    <name evidence="2" type="ORF">C2E21_3104</name>
</gene>
<name>A0A2P6TWM8_CHLSO</name>
<dbReference type="AlphaFoldDB" id="A0A2P6TWM8"/>
<dbReference type="OrthoDB" id="10444944at2759"/>
<organism evidence="2 3">
    <name type="scientific">Chlorella sorokiniana</name>
    <name type="common">Freshwater green alga</name>
    <dbReference type="NCBI Taxonomy" id="3076"/>
    <lineage>
        <taxon>Eukaryota</taxon>
        <taxon>Viridiplantae</taxon>
        <taxon>Chlorophyta</taxon>
        <taxon>core chlorophytes</taxon>
        <taxon>Trebouxiophyceae</taxon>
        <taxon>Chlorellales</taxon>
        <taxon>Chlorellaceae</taxon>
        <taxon>Chlorella clade</taxon>
        <taxon>Chlorella</taxon>
    </lineage>
</organism>
<protein>
    <submittedName>
        <fullName evidence="2">Spastin</fullName>
    </submittedName>
</protein>
<evidence type="ECO:0000313" key="3">
    <source>
        <dbReference type="Proteomes" id="UP000239899"/>
    </source>
</evidence>
<accession>A0A2P6TWM8</accession>
<dbReference type="EMBL" id="LHPG02000005">
    <property type="protein sequence ID" value="PRW58475.1"/>
    <property type="molecule type" value="Genomic_DNA"/>
</dbReference>